<dbReference type="PROSITE" id="PS00455">
    <property type="entry name" value="AMP_BINDING"/>
    <property type="match status" value="1"/>
</dbReference>
<dbReference type="Gene3D" id="3.30.559.10">
    <property type="entry name" value="Chloramphenicol acetyltransferase-like domain"/>
    <property type="match status" value="1"/>
</dbReference>
<dbReference type="NCBIfam" id="TIGR01733">
    <property type="entry name" value="AA-adenyl-dom"/>
    <property type="match status" value="1"/>
</dbReference>
<dbReference type="SMART" id="SM00823">
    <property type="entry name" value="PKS_PP"/>
    <property type="match status" value="1"/>
</dbReference>
<evidence type="ECO:0000256" key="3">
    <source>
        <dbReference type="ARBA" id="ARBA00022553"/>
    </source>
</evidence>
<evidence type="ECO:0000259" key="4">
    <source>
        <dbReference type="PROSITE" id="PS50075"/>
    </source>
</evidence>
<dbReference type="Gene3D" id="1.10.10.1830">
    <property type="entry name" value="Non-ribosomal peptide synthase, adenylation domain"/>
    <property type="match status" value="1"/>
</dbReference>
<evidence type="ECO:0000256" key="1">
    <source>
        <dbReference type="ARBA" id="ARBA00001957"/>
    </source>
</evidence>
<dbReference type="InterPro" id="IPR020806">
    <property type="entry name" value="PKS_PP-bd"/>
</dbReference>
<dbReference type="InterPro" id="IPR001242">
    <property type="entry name" value="Condensation_dom"/>
</dbReference>
<organism evidence="5 6">
    <name type="scientific">Flavobacterium cupriresistens</name>
    <dbReference type="NCBI Taxonomy" id="2893885"/>
    <lineage>
        <taxon>Bacteria</taxon>
        <taxon>Pseudomonadati</taxon>
        <taxon>Bacteroidota</taxon>
        <taxon>Flavobacteriia</taxon>
        <taxon>Flavobacteriales</taxon>
        <taxon>Flavobacteriaceae</taxon>
        <taxon>Flavobacterium</taxon>
    </lineage>
</organism>
<dbReference type="Gene3D" id="1.10.1200.10">
    <property type="entry name" value="ACP-like"/>
    <property type="match status" value="1"/>
</dbReference>
<keyword evidence="2" id="KW-0596">Phosphopantetheine</keyword>
<dbReference type="InterPro" id="IPR010071">
    <property type="entry name" value="AA_adenyl_dom"/>
</dbReference>
<dbReference type="RefSeq" id="WP_230002495.1">
    <property type="nucleotide sequence ID" value="NZ_CP087134.1"/>
</dbReference>
<dbReference type="InterPro" id="IPR000873">
    <property type="entry name" value="AMP-dep_synth/lig_dom"/>
</dbReference>
<dbReference type="PANTHER" id="PTHR45527:SF14">
    <property type="entry name" value="PLIPASTATIN SYNTHASE SUBUNIT B"/>
    <property type="match status" value="1"/>
</dbReference>
<dbReference type="CDD" id="cd19531">
    <property type="entry name" value="LCL_NRPS-like"/>
    <property type="match status" value="1"/>
</dbReference>
<dbReference type="Proteomes" id="UP001273350">
    <property type="component" value="Unassembled WGS sequence"/>
</dbReference>
<dbReference type="Pfam" id="PF00501">
    <property type="entry name" value="AMP-binding"/>
    <property type="match status" value="1"/>
</dbReference>
<dbReference type="PANTHER" id="PTHR45527">
    <property type="entry name" value="NONRIBOSOMAL PEPTIDE SYNTHETASE"/>
    <property type="match status" value="1"/>
</dbReference>
<dbReference type="Gene3D" id="3.40.50.12780">
    <property type="entry name" value="N-terminal domain of ligase-like"/>
    <property type="match status" value="1"/>
</dbReference>
<dbReference type="PROSITE" id="PS00012">
    <property type="entry name" value="PHOSPHOPANTETHEINE"/>
    <property type="match status" value="1"/>
</dbReference>
<comment type="cofactor">
    <cofactor evidence="1">
        <name>pantetheine 4'-phosphate</name>
        <dbReference type="ChEBI" id="CHEBI:47942"/>
    </cofactor>
</comment>
<dbReference type="EMBL" id="JAWXVI010000001">
    <property type="protein sequence ID" value="MDX6188101.1"/>
    <property type="molecule type" value="Genomic_DNA"/>
</dbReference>
<name>A0ABU4RC39_9FLAO</name>
<dbReference type="Gene3D" id="3.30.300.30">
    <property type="match status" value="1"/>
</dbReference>
<dbReference type="InterPro" id="IPR006162">
    <property type="entry name" value="Ppantetheine_attach_site"/>
</dbReference>
<dbReference type="InterPro" id="IPR042099">
    <property type="entry name" value="ANL_N_sf"/>
</dbReference>
<sequence length="1130" mass="129381">MKNLLKELRENEIYISLDGEDLKLKFNHQEIPQELISRIKKDKEALVQYLKEQKTTSDVALAIAPVSVSIDGYPLSSSQQRLWVLDQFEEGLSSYNITQQVELKGDYDIKLFQEAVFAVIERHEILRTVFKKNSKEQISQWVLNKDEVDFFIGYEDFSGEEQPMNAVSSYIQEDKLKLFNLEKGPLLRAAILKTAVDQYVFHYNMHHIIGDGWSMGVLANDVMSFYKAFTTKEKVQLSPLSIQYKDYAASQLEGLNKPEKEGHKKYWSEVLSGELPIIDLPSSKTRPPLKTQKGNTLEVYLSSELTNSLKLFTKDQEGSLFISLLALWNALVYRYTGHEDLLIGTPVAGRNHIDLENQIGFYVNTLVLRNKINPEDNFLTHYKKTKEQVLSAFSHQEYPFDQILNDLNTKRDISRSAIFDMMMALQNTGDKIKGGHTIEANVIVDKGEELSKMDLEINFAEIGDKLLFKLNYNTDVYSKATMSGIMMHFIQLAENSILTPNVSIKALNYLSKSEKNLLVTLFDKTDTPFPNEKTIIDLFNEQALKHPQRIALTYENFSYTYKELDEISNQFAQYLVDNNTIQQEDLVGLLLERSQWVVIAILAILKTGAAYLPLGIDYPTERLDYIKKDSGIKLCIDGAVVTEFENKKDHYTKTGFSRKINPNNLAYVIYTSGTTGNPKGTLIEHRNVVRLFYNKDFQFDFNENDVWCLFHSYYFDFSVWEIFGALFFGGKLAVVTKEDTKDFNAFSNFLAEQGVTVLNQTPTAFKHLQKIVLGSDKSFSTRYLIFGGEALITSSLKTWKNHFPDCKIINMYGITETTVHVTYKEITKKEIASIESNIGQPIPTLGCLVLDKFQQIVPFGVVGELHVYGEGLARAYLNNIALTDTKFVTQEIESIGNIRLYKTGDLVKWVETGDLIYLGRKDNQVKIRGHRIELEEIEHYLIDKEDIEEVSVVVNKNNESENELIAYFVSSKVQNASDLRKYLASRIPDYAIPSYFVQLDGFPLTTNGKISHKDLPDPKEYKVVTNENYVAARNETEQKLVQILAKELERSHQEIGIHDNFFDLGANSIKLIKILNEINTQFNTTIKPVLLFQYSNISDLMENVFHQSEDETENEKASFSDEIDEIIDFL</sequence>
<dbReference type="Pfam" id="PF00550">
    <property type="entry name" value="PP-binding"/>
    <property type="match status" value="1"/>
</dbReference>
<dbReference type="InterPro" id="IPR036736">
    <property type="entry name" value="ACP-like_sf"/>
</dbReference>
<gene>
    <name evidence="5" type="ORF">SGQ83_01975</name>
</gene>
<dbReference type="InterPro" id="IPR020845">
    <property type="entry name" value="AMP-binding_CS"/>
</dbReference>
<dbReference type="PROSITE" id="PS50075">
    <property type="entry name" value="CARRIER"/>
    <property type="match status" value="1"/>
</dbReference>
<dbReference type="InterPro" id="IPR044894">
    <property type="entry name" value="TubC_N_sf"/>
</dbReference>
<dbReference type="SMART" id="SM01294">
    <property type="entry name" value="PKS_PP_betabranch"/>
    <property type="match status" value="1"/>
</dbReference>
<dbReference type="Pfam" id="PF13193">
    <property type="entry name" value="AMP-binding_C"/>
    <property type="match status" value="1"/>
</dbReference>
<dbReference type="InterPro" id="IPR023213">
    <property type="entry name" value="CAT-like_dom_sf"/>
</dbReference>
<dbReference type="SUPFAM" id="SSF56801">
    <property type="entry name" value="Acetyl-CoA synthetase-like"/>
    <property type="match status" value="1"/>
</dbReference>
<feature type="domain" description="Carrier" evidence="4">
    <location>
        <begin position="1031"/>
        <end position="1108"/>
    </location>
</feature>
<dbReference type="Gene3D" id="3.30.559.30">
    <property type="entry name" value="Nonribosomal peptide synthetase, condensation domain"/>
    <property type="match status" value="1"/>
</dbReference>
<accession>A0ABU4RC39</accession>
<dbReference type="InterPro" id="IPR045851">
    <property type="entry name" value="AMP-bd_C_sf"/>
</dbReference>
<keyword evidence="6" id="KW-1185">Reference proteome</keyword>
<reference evidence="5 6" key="1">
    <citation type="submission" date="2023-11" db="EMBL/GenBank/DDBJ databases">
        <title>Unpublished Manusciprt.</title>
        <authorList>
            <person name="Saticioglu I.B."/>
            <person name="Ay H."/>
            <person name="Ajmi N."/>
            <person name="Altun S."/>
            <person name="Duman M."/>
        </authorList>
    </citation>
    <scope>NUCLEOTIDE SEQUENCE [LARGE SCALE GENOMIC DNA]</scope>
    <source>
        <strain evidence="5 6">Fl-318</strain>
    </source>
</reference>
<dbReference type="InterPro" id="IPR025110">
    <property type="entry name" value="AMP-bd_C"/>
</dbReference>
<evidence type="ECO:0000256" key="2">
    <source>
        <dbReference type="ARBA" id="ARBA00022450"/>
    </source>
</evidence>
<dbReference type="SUPFAM" id="SSF52777">
    <property type="entry name" value="CoA-dependent acyltransferases"/>
    <property type="match status" value="2"/>
</dbReference>
<protein>
    <submittedName>
        <fullName evidence="5">Non-ribosomal peptide synthetase</fullName>
    </submittedName>
</protein>
<dbReference type="InterPro" id="IPR009081">
    <property type="entry name" value="PP-bd_ACP"/>
</dbReference>
<comment type="caution">
    <text evidence="5">The sequence shown here is derived from an EMBL/GenBank/DDBJ whole genome shotgun (WGS) entry which is preliminary data.</text>
</comment>
<evidence type="ECO:0000313" key="5">
    <source>
        <dbReference type="EMBL" id="MDX6188101.1"/>
    </source>
</evidence>
<dbReference type="SUPFAM" id="SSF47336">
    <property type="entry name" value="ACP-like"/>
    <property type="match status" value="1"/>
</dbReference>
<proteinExistence type="predicted"/>
<dbReference type="Pfam" id="PF00668">
    <property type="entry name" value="Condensation"/>
    <property type="match status" value="1"/>
</dbReference>
<evidence type="ECO:0000313" key="6">
    <source>
        <dbReference type="Proteomes" id="UP001273350"/>
    </source>
</evidence>
<keyword evidence="3" id="KW-0597">Phosphoprotein</keyword>